<dbReference type="Pfam" id="PF07791">
    <property type="entry name" value="Imm11"/>
    <property type="match status" value="1"/>
</dbReference>
<name>A0A5C5VFU6_9BACT</name>
<organism evidence="2 3">
    <name type="scientific">Posidoniimonas corsicana</name>
    <dbReference type="NCBI Taxonomy" id="1938618"/>
    <lineage>
        <taxon>Bacteria</taxon>
        <taxon>Pseudomonadati</taxon>
        <taxon>Planctomycetota</taxon>
        <taxon>Planctomycetia</taxon>
        <taxon>Pirellulales</taxon>
        <taxon>Lacipirellulaceae</taxon>
        <taxon>Posidoniimonas</taxon>
    </lineage>
</organism>
<accession>A0A5C5VFU6</accession>
<dbReference type="OrthoDB" id="9754395at2"/>
<dbReference type="AlphaFoldDB" id="A0A5C5VFU6"/>
<comment type="caution">
    <text evidence="2">The sequence shown here is derived from an EMBL/GenBank/DDBJ whole genome shotgun (WGS) entry which is preliminary data.</text>
</comment>
<protein>
    <recommendedName>
        <fullName evidence="1">Immunity MXAN-0049 protein domain-containing protein</fullName>
    </recommendedName>
</protein>
<dbReference type="InterPro" id="IPR012433">
    <property type="entry name" value="Imm11"/>
</dbReference>
<reference evidence="2 3" key="1">
    <citation type="submission" date="2019-02" db="EMBL/GenBank/DDBJ databases">
        <title>Deep-cultivation of Planctomycetes and their phenomic and genomic characterization uncovers novel biology.</title>
        <authorList>
            <person name="Wiegand S."/>
            <person name="Jogler M."/>
            <person name="Boedeker C."/>
            <person name="Pinto D."/>
            <person name="Vollmers J."/>
            <person name="Rivas-Marin E."/>
            <person name="Kohn T."/>
            <person name="Peeters S.H."/>
            <person name="Heuer A."/>
            <person name="Rast P."/>
            <person name="Oberbeckmann S."/>
            <person name="Bunk B."/>
            <person name="Jeske O."/>
            <person name="Meyerdierks A."/>
            <person name="Storesund J.E."/>
            <person name="Kallscheuer N."/>
            <person name="Luecker S."/>
            <person name="Lage O.M."/>
            <person name="Pohl T."/>
            <person name="Merkel B.J."/>
            <person name="Hornburger P."/>
            <person name="Mueller R.-W."/>
            <person name="Bruemmer F."/>
            <person name="Labrenz M."/>
            <person name="Spormann A.M."/>
            <person name="Op Den Camp H."/>
            <person name="Overmann J."/>
            <person name="Amann R."/>
            <person name="Jetten M.S.M."/>
            <person name="Mascher T."/>
            <person name="Medema M.H."/>
            <person name="Devos D.P."/>
            <person name="Kaster A.-K."/>
            <person name="Ovreas L."/>
            <person name="Rohde M."/>
            <person name="Galperin M.Y."/>
            <person name="Jogler C."/>
        </authorList>
    </citation>
    <scope>NUCLEOTIDE SEQUENCE [LARGE SCALE GENOMIC DNA]</scope>
    <source>
        <strain evidence="2 3">KOR34</strain>
    </source>
</reference>
<evidence type="ECO:0000259" key="1">
    <source>
        <dbReference type="Pfam" id="PF07791"/>
    </source>
</evidence>
<dbReference type="RefSeq" id="WP_146564059.1">
    <property type="nucleotide sequence ID" value="NZ_SIHJ01000001.1"/>
</dbReference>
<sequence length="198" mass="22981">MKYYYLWHGYPPKQAHWGREWRVKFEPPDVEGMVKLRGPKELGDWNRQTEGRCPDASFVVDFTVASGRSWPIFSARMKQFVEGLVPGDLQYLPFRLVNDPDKPKIPARTMYLGNVLTVVDCIDRQRTKVRNDDWTPRPNGMFEVRGPVWLRRSLIADERLFVIGGTPTMVLREDVKELIEAEGFRGVVIVQEMPVTDD</sequence>
<feature type="domain" description="Immunity MXAN-0049 protein" evidence="1">
    <location>
        <begin position="68"/>
        <end position="188"/>
    </location>
</feature>
<proteinExistence type="predicted"/>
<keyword evidence="3" id="KW-1185">Reference proteome</keyword>
<evidence type="ECO:0000313" key="2">
    <source>
        <dbReference type="EMBL" id="TWT36827.1"/>
    </source>
</evidence>
<evidence type="ECO:0000313" key="3">
    <source>
        <dbReference type="Proteomes" id="UP000316714"/>
    </source>
</evidence>
<gene>
    <name evidence="2" type="ORF">KOR34_17720</name>
</gene>
<dbReference type="Proteomes" id="UP000316714">
    <property type="component" value="Unassembled WGS sequence"/>
</dbReference>
<dbReference type="EMBL" id="SIHJ01000001">
    <property type="protein sequence ID" value="TWT36827.1"/>
    <property type="molecule type" value="Genomic_DNA"/>
</dbReference>